<dbReference type="Proteomes" id="UP001432062">
    <property type="component" value="Chromosome"/>
</dbReference>
<dbReference type="Gene3D" id="3.40.50.12780">
    <property type="entry name" value="N-terminal domain of ligase-like"/>
    <property type="match status" value="1"/>
</dbReference>
<dbReference type="InterPro" id="IPR025110">
    <property type="entry name" value="AMP-bd_C"/>
</dbReference>
<proteinExistence type="inferred from homology"/>
<dbReference type="PANTHER" id="PTHR43605:SF10">
    <property type="entry name" value="ACYL-COA SYNTHETASE MEDIUM CHAIN FAMILY MEMBER 3"/>
    <property type="match status" value="1"/>
</dbReference>
<dbReference type="EMBL" id="CP109441">
    <property type="protein sequence ID" value="WUV46462.1"/>
    <property type="molecule type" value="Genomic_DNA"/>
</dbReference>
<keyword evidence="8" id="KW-1185">Reference proteome</keyword>
<dbReference type="Pfam" id="PF00501">
    <property type="entry name" value="AMP-binding"/>
    <property type="match status" value="1"/>
</dbReference>
<evidence type="ECO:0000259" key="5">
    <source>
        <dbReference type="Pfam" id="PF00501"/>
    </source>
</evidence>
<feature type="domain" description="AMP-dependent synthetase/ligase" evidence="5">
    <location>
        <begin position="59"/>
        <end position="411"/>
    </location>
</feature>
<keyword evidence="4" id="KW-0067">ATP-binding</keyword>
<reference evidence="7" key="1">
    <citation type="submission" date="2022-10" db="EMBL/GenBank/DDBJ databases">
        <title>The complete genomes of actinobacterial strains from the NBC collection.</title>
        <authorList>
            <person name="Joergensen T.S."/>
            <person name="Alvarez Arevalo M."/>
            <person name="Sterndorff E.B."/>
            <person name="Faurdal D."/>
            <person name="Vuksanovic O."/>
            <person name="Mourched A.-S."/>
            <person name="Charusanti P."/>
            <person name="Shaw S."/>
            <person name="Blin K."/>
            <person name="Weber T."/>
        </authorList>
    </citation>
    <scope>NUCLEOTIDE SEQUENCE</scope>
    <source>
        <strain evidence="7">NBC_01482</strain>
    </source>
</reference>
<organism evidence="7 8">
    <name type="scientific">Nocardia vinacea</name>
    <dbReference type="NCBI Taxonomy" id="96468"/>
    <lineage>
        <taxon>Bacteria</taxon>
        <taxon>Bacillati</taxon>
        <taxon>Actinomycetota</taxon>
        <taxon>Actinomycetes</taxon>
        <taxon>Mycobacteriales</taxon>
        <taxon>Nocardiaceae</taxon>
        <taxon>Nocardia</taxon>
    </lineage>
</organism>
<comment type="similarity">
    <text evidence="1">Belongs to the ATP-dependent AMP-binding enzyme family.</text>
</comment>
<dbReference type="SUPFAM" id="SSF56801">
    <property type="entry name" value="Acetyl-CoA synthetase-like"/>
    <property type="match status" value="1"/>
</dbReference>
<evidence type="ECO:0000256" key="1">
    <source>
        <dbReference type="ARBA" id="ARBA00006432"/>
    </source>
</evidence>
<keyword evidence="3" id="KW-0547">Nucleotide-binding</keyword>
<gene>
    <name evidence="7" type="ORF">OG563_46750</name>
</gene>
<accession>A0ABZ1YX52</accession>
<evidence type="ECO:0000313" key="7">
    <source>
        <dbReference type="EMBL" id="WUV46462.1"/>
    </source>
</evidence>
<evidence type="ECO:0000313" key="8">
    <source>
        <dbReference type="Proteomes" id="UP001432062"/>
    </source>
</evidence>
<evidence type="ECO:0000256" key="4">
    <source>
        <dbReference type="ARBA" id="ARBA00022840"/>
    </source>
</evidence>
<dbReference type="RefSeq" id="WP_329410196.1">
    <property type="nucleotide sequence ID" value="NZ_CP109441.1"/>
</dbReference>
<protein>
    <submittedName>
        <fullName evidence="7">AMP-binding protein</fullName>
    </submittedName>
</protein>
<dbReference type="Pfam" id="PF13193">
    <property type="entry name" value="AMP-binding_C"/>
    <property type="match status" value="1"/>
</dbReference>
<dbReference type="Gene3D" id="3.30.300.30">
    <property type="match status" value="1"/>
</dbReference>
<dbReference type="InterPro" id="IPR020845">
    <property type="entry name" value="AMP-binding_CS"/>
</dbReference>
<dbReference type="InterPro" id="IPR000873">
    <property type="entry name" value="AMP-dep_synth/lig_dom"/>
</dbReference>
<keyword evidence="2" id="KW-0436">Ligase</keyword>
<dbReference type="InterPro" id="IPR045851">
    <property type="entry name" value="AMP-bd_C_sf"/>
</dbReference>
<dbReference type="InterPro" id="IPR051087">
    <property type="entry name" value="Mitochondrial_ACSM"/>
</dbReference>
<dbReference type="PROSITE" id="PS00455">
    <property type="entry name" value="AMP_BINDING"/>
    <property type="match status" value="1"/>
</dbReference>
<dbReference type="PANTHER" id="PTHR43605">
    <property type="entry name" value="ACYL-COENZYME A SYNTHETASE"/>
    <property type="match status" value="1"/>
</dbReference>
<evidence type="ECO:0000256" key="2">
    <source>
        <dbReference type="ARBA" id="ARBA00022598"/>
    </source>
</evidence>
<evidence type="ECO:0000259" key="6">
    <source>
        <dbReference type="Pfam" id="PF13193"/>
    </source>
</evidence>
<dbReference type="InterPro" id="IPR042099">
    <property type="entry name" value="ANL_N_sf"/>
</dbReference>
<evidence type="ECO:0000256" key="3">
    <source>
        <dbReference type="ARBA" id="ARBA00022741"/>
    </source>
</evidence>
<feature type="domain" description="AMP-binding enzyme C-terminal" evidence="6">
    <location>
        <begin position="472"/>
        <end position="549"/>
    </location>
</feature>
<name>A0ABZ1YX52_9NOCA</name>
<sequence length="563" mass="60872">MTSEQLIEERRRVRAGLLAERDLSADEYWSLAESRMDWPLSKGLNLAHECCDRWAGDRGRLALSVYESDGSVRRWTYYELMRASSAIANAFESAGLRRGDRIAAVLDQGVEAYLCALAAWRAGMVYIPLFVGFGVDALTQRIRSAECAAIVVDHRFRDTVAKVQQNLGRTPAIYTVAGPDAVGMQPGDRDLWAEAEVAPKTHSMVVTGLHEVATIMFTSGTTGTPKGCLHNHASILLALQSFLRHVMALGRDDVVFAGANPGWSFGLYTAGLGVQSLGVPRVIYTGRFDPAAWRGVMEREQVTYVATAPSAYRPLIGYLADRGVALPDSVRGGLSAGEPLTAAITGGWAAVGGRVLQDGYGASEMGMVLADLAYADRTPPPGALSAAVPGFDVGIYDDEGRPVDELGVIGIRNMRWPIVGYLDLPEAWAARTVGDVFLSGDLARRDADGNYWFVGRSDDVIVTAGYNVGPAEVENVIAGIDGVTDVAVVAAPDQARGAIVRAVVIDNGRVSREQITEQIQESVRERLGRHAYPKIVDYVAELPRTETGKVRRNVLRENYMGQS</sequence>